<dbReference type="Proteomes" id="UP000693970">
    <property type="component" value="Unassembled WGS sequence"/>
</dbReference>
<gene>
    <name evidence="2" type="ORF">IV203_001189</name>
</gene>
<reference evidence="2" key="2">
    <citation type="submission" date="2021-04" db="EMBL/GenBank/DDBJ databases">
        <authorList>
            <person name="Podell S."/>
        </authorList>
    </citation>
    <scope>NUCLEOTIDE SEQUENCE</scope>
    <source>
        <strain evidence="2">Hildebrandi</strain>
    </source>
</reference>
<comment type="caution">
    <text evidence="2">The sequence shown here is derived from an EMBL/GenBank/DDBJ whole genome shotgun (WGS) entry which is preliminary data.</text>
</comment>
<feature type="compositionally biased region" description="Polar residues" evidence="1">
    <location>
        <begin position="96"/>
        <end position="112"/>
    </location>
</feature>
<dbReference type="EMBL" id="JAGRRH010000015">
    <property type="protein sequence ID" value="KAG7356503.1"/>
    <property type="molecule type" value="Genomic_DNA"/>
</dbReference>
<proteinExistence type="predicted"/>
<accession>A0A9K3PRD9</accession>
<dbReference type="OrthoDB" id="52819at2759"/>
<reference evidence="2" key="1">
    <citation type="journal article" date="2021" name="Sci. Rep.">
        <title>Diploid genomic architecture of Nitzschia inconspicua, an elite biomass production diatom.</title>
        <authorList>
            <person name="Oliver A."/>
            <person name="Podell S."/>
            <person name="Pinowska A."/>
            <person name="Traller J.C."/>
            <person name="Smith S.R."/>
            <person name="McClure R."/>
            <person name="Beliaev A."/>
            <person name="Bohutskyi P."/>
            <person name="Hill E.A."/>
            <person name="Rabines A."/>
            <person name="Zheng H."/>
            <person name="Allen L.Z."/>
            <person name="Kuo A."/>
            <person name="Grigoriev I.V."/>
            <person name="Allen A.E."/>
            <person name="Hazlebeck D."/>
            <person name="Allen E.E."/>
        </authorList>
    </citation>
    <scope>NUCLEOTIDE SEQUENCE</scope>
    <source>
        <strain evidence="2">Hildebrandi</strain>
    </source>
</reference>
<protein>
    <submittedName>
        <fullName evidence="2">Uncharacterized protein</fullName>
    </submittedName>
</protein>
<organism evidence="2 3">
    <name type="scientific">Nitzschia inconspicua</name>
    <dbReference type="NCBI Taxonomy" id="303405"/>
    <lineage>
        <taxon>Eukaryota</taxon>
        <taxon>Sar</taxon>
        <taxon>Stramenopiles</taxon>
        <taxon>Ochrophyta</taxon>
        <taxon>Bacillariophyta</taxon>
        <taxon>Bacillariophyceae</taxon>
        <taxon>Bacillariophycidae</taxon>
        <taxon>Bacillariales</taxon>
        <taxon>Bacillariaceae</taxon>
        <taxon>Nitzschia</taxon>
    </lineage>
</organism>
<keyword evidence="3" id="KW-1185">Reference proteome</keyword>
<feature type="region of interest" description="Disordered" evidence="1">
    <location>
        <begin position="93"/>
        <end position="112"/>
    </location>
</feature>
<sequence>MSDDEEPNVSYRDARDGLLTSAADKQRKALNHFTYFLKGYCVQIGIHVVEAKYPTAASLQKDPTKLSSSFGMHFWAPSSPTWEAMQGAVVIPKDSASPSAPQMDTAPLSRST</sequence>
<evidence type="ECO:0000256" key="1">
    <source>
        <dbReference type="SAM" id="MobiDB-lite"/>
    </source>
</evidence>
<name>A0A9K3PRD9_9STRA</name>
<evidence type="ECO:0000313" key="3">
    <source>
        <dbReference type="Proteomes" id="UP000693970"/>
    </source>
</evidence>
<dbReference type="AlphaFoldDB" id="A0A9K3PRD9"/>
<evidence type="ECO:0000313" key="2">
    <source>
        <dbReference type="EMBL" id="KAG7356503.1"/>
    </source>
</evidence>